<evidence type="ECO:0000256" key="2">
    <source>
        <dbReference type="ARBA" id="ARBA00009140"/>
    </source>
</evidence>
<dbReference type="InterPro" id="IPR004127">
    <property type="entry name" value="Prefoldin_subunit_alpha"/>
</dbReference>
<dbReference type="EC" id="2.1.1.100" evidence="3 10"/>
<comment type="similarity">
    <text evidence="2 10">Belongs to the class VI-like SAM-binding methyltransferase superfamily. Isoprenylcysteine carboxyl methyltransferase family.</text>
</comment>
<keyword evidence="7 10" id="KW-0812">Transmembrane</keyword>
<evidence type="ECO:0000256" key="5">
    <source>
        <dbReference type="ARBA" id="ARBA00022679"/>
    </source>
</evidence>
<evidence type="ECO:0000313" key="11">
    <source>
        <dbReference type="EMBL" id="RXH70457.1"/>
    </source>
</evidence>
<feature type="transmembrane region" description="Helical" evidence="10">
    <location>
        <begin position="278"/>
        <end position="295"/>
    </location>
</feature>
<reference evidence="11 12" key="1">
    <citation type="submission" date="2018-10" db="EMBL/GenBank/DDBJ databases">
        <title>A high-quality apple genome assembly.</title>
        <authorList>
            <person name="Hu J."/>
        </authorList>
    </citation>
    <scope>NUCLEOTIDE SEQUENCE [LARGE SCALE GENOMIC DNA]</scope>
    <source>
        <strain evidence="12">cv. HFTH1</strain>
        <tissue evidence="11">Young leaf</tissue>
    </source>
</reference>
<dbReference type="InterPro" id="IPR007269">
    <property type="entry name" value="ICMT_MeTrfase"/>
</dbReference>
<name>A0A498HM42_MALDO</name>
<keyword evidence="6 10" id="KW-0949">S-adenosyl-L-methionine</keyword>
<dbReference type="EMBL" id="RDQH01000342">
    <property type="protein sequence ID" value="RXH70457.1"/>
    <property type="molecule type" value="Genomic_DNA"/>
</dbReference>
<dbReference type="GO" id="GO:0032259">
    <property type="term" value="P:methylation"/>
    <property type="evidence" value="ECO:0007669"/>
    <property type="project" value="UniProtKB-KW"/>
</dbReference>
<organism evidence="11 12">
    <name type="scientific">Malus domestica</name>
    <name type="common">Apple</name>
    <name type="synonym">Pyrus malus</name>
    <dbReference type="NCBI Taxonomy" id="3750"/>
    <lineage>
        <taxon>Eukaryota</taxon>
        <taxon>Viridiplantae</taxon>
        <taxon>Streptophyta</taxon>
        <taxon>Embryophyta</taxon>
        <taxon>Tracheophyta</taxon>
        <taxon>Spermatophyta</taxon>
        <taxon>Magnoliopsida</taxon>
        <taxon>eudicotyledons</taxon>
        <taxon>Gunneridae</taxon>
        <taxon>Pentapetalae</taxon>
        <taxon>rosids</taxon>
        <taxon>fabids</taxon>
        <taxon>Rosales</taxon>
        <taxon>Rosaceae</taxon>
        <taxon>Amygdaloideae</taxon>
        <taxon>Maleae</taxon>
        <taxon>Malus</taxon>
    </lineage>
</organism>
<keyword evidence="8 10" id="KW-1133">Transmembrane helix</keyword>
<dbReference type="Pfam" id="PF04140">
    <property type="entry name" value="ICMT"/>
    <property type="match status" value="1"/>
</dbReference>
<feature type="transmembrane region" description="Helical" evidence="10">
    <location>
        <begin position="216"/>
        <end position="233"/>
    </location>
</feature>
<protein>
    <recommendedName>
        <fullName evidence="3 10">Protein-S-isoprenylcysteine O-methyltransferase</fullName>
        <ecNumber evidence="3 10">2.1.1.100</ecNumber>
    </recommendedName>
</protein>
<evidence type="ECO:0000256" key="8">
    <source>
        <dbReference type="ARBA" id="ARBA00022989"/>
    </source>
</evidence>
<keyword evidence="12" id="KW-1185">Reference proteome</keyword>
<dbReference type="InterPro" id="IPR009053">
    <property type="entry name" value="Prefoldin"/>
</dbReference>
<comment type="cofactor">
    <cofactor evidence="10">
        <name>Zn(2+)</name>
        <dbReference type="ChEBI" id="CHEBI:29105"/>
    </cofactor>
    <text evidence="10">Divalent metal cations. Probably Zn(2+).</text>
</comment>
<feature type="transmembrane region" description="Helical" evidence="10">
    <location>
        <begin position="338"/>
        <end position="366"/>
    </location>
</feature>
<dbReference type="GO" id="GO:0006457">
    <property type="term" value="P:protein folding"/>
    <property type="evidence" value="ECO:0007669"/>
    <property type="project" value="UniProtKB-ARBA"/>
</dbReference>
<dbReference type="Gene3D" id="1.20.120.1630">
    <property type="match status" value="1"/>
</dbReference>
<evidence type="ECO:0000256" key="3">
    <source>
        <dbReference type="ARBA" id="ARBA00012151"/>
    </source>
</evidence>
<evidence type="ECO:0000256" key="6">
    <source>
        <dbReference type="ARBA" id="ARBA00022691"/>
    </source>
</evidence>
<dbReference type="GO" id="GO:0009409">
    <property type="term" value="P:response to cold"/>
    <property type="evidence" value="ECO:0007669"/>
    <property type="project" value="UniProtKB-ARBA"/>
</dbReference>
<proteinExistence type="inferred from homology"/>
<evidence type="ECO:0000256" key="7">
    <source>
        <dbReference type="ARBA" id="ARBA00022692"/>
    </source>
</evidence>
<feature type="transmembrane region" description="Helical" evidence="10">
    <location>
        <begin position="254"/>
        <end position="272"/>
    </location>
</feature>
<evidence type="ECO:0000256" key="1">
    <source>
        <dbReference type="ARBA" id="ARBA00004141"/>
    </source>
</evidence>
<comment type="catalytic activity">
    <reaction evidence="10">
        <text>[protein]-C-terminal S-[(2E,6E)-farnesyl]-L-cysteine + S-adenosyl-L-methionine = [protein]-C-terminal S-[(2E,6E)-farnesyl]-L-cysteine methyl ester + S-adenosyl-L-homocysteine</text>
        <dbReference type="Rhea" id="RHEA:21672"/>
        <dbReference type="Rhea" id="RHEA-COMP:12125"/>
        <dbReference type="Rhea" id="RHEA-COMP:12126"/>
        <dbReference type="ChEBI" id="CHEBI:57856"/>
        <dbReference type="ChEBI" id="CHEBI:59789"/>
        <dbReference type="ChEBI" id="CHEBI:90510"/>
        <dbReference type="ChEBI" id="CHEBI:90511"/>
        <dbReference type="EC" id="2.1.1.100"/>
    </reaction>
</comment>
<keyword evidence="10" id="KW-0256">Endoplasmic reticulum</keyword>
<dbReference type="AlphaFoldDB" id="A0A498HM42"/>
<keyword evidence="4 10" id="KW-0489">Methyltransferase</keyword>
<keyword evidence="9 10" id="KW-0472">Membrane</keyword>
<dbReference type="PROSITE" id="PS51564">
    <property type="entry name" value="SAM_ICMT"/>
    <property type="match status" value="1"/>
</dbReference>
<evidence type="ECO:0000256" key="4">
    <source>
        <dbReference type="ARBA" id="ARBA00022603"/>
    </source>
</evidence>
<accession>A0A498HM42</accession>
<comment type="subcellular location">
    <subcellularLocation>
        <location evidence="10">Endoplasmic reticulum membrane</location>
        <topology evidence="10">Multi-pass membrane protein</topology>
    </subcellularLocation>
    <subcellularLocation>
        <location evidence="1">Membrane</location>
        <topology evidence="1">Multi-pass membrane protein</topology>
    </subcellularLocation>
</comment>
<dbReference type="GO" id="GO:0004671">
    <property type="term" value="F:protein C-terminal S-isoprenylcysteine carboxyl O-methyltransferase activity"/>
    <property type="evidence" value="ECO:0007669"/>
    <property type="project" value="UniProtKB-EC"/>
</dbReference>
<dbReference type="PANTHER" id="PTHR12714:SF9">
    <property type="entry name" value="PROTEIN-S-ISOPRENYLCYSTEINE O-METHYLTRANSFERASE"/>
    <property type="match status" value="1"/>
</dbReference>
<evidence type="ECO:0000256" key="9">
    <source>
        <dbReference type="ARBA" id="ARBA00023136"/>
    </source>
</evidence>
<sequence length="400" mass="45255">MEKAVSVNVRAEMEKLSPEQLKAVKEQTDMEVNLLQESLNNIRTATARLEVASSALHDLSLRPQGKKMLVPLTASLYVPGTLHDAHQVLVDVGTGYFIEKTMPQAKDYCDRKINLLKSNFDQLVEVASKKKSIADEAGAVLQAKDMSVLKHIWGDVERHFLASTSCSGLSFPELLDKDCYNLTLLGLTTVNQSQISIRSIVPNMAQLFSYTACRQLSQMFLAVIFFHGSEYILAVGIHGRSNVTLKSLLISKHYLLAMVFSLLEYCVEIILFPGLKEHWWISNLGFAMVIIGEIIRKMAIITAGQSFTHLIRTHPSEHHRLITNGIYRVVRHPGYCGFFIWSVGTQIMLCNPISTIAFALVVWRFFAQRIPYEEYFLRQFFGSQYEEYGRRIPSGVPFVK</sequence>
<dbReference type="Gene3D" id="1.10.287.370">
    <property type="match status" value="1"/>
</dbReference>
<dbReference type="SUPFAM" id="SSF46579">
    <property type="entry name" value="Prefoldin"/>
    <property type="match status" value="1"/>
</dbReference>
<evidence type="ECO:0000313" key="12">
    <source>
        <dbReference type="Proteomes" id="UP000290289"/>
    </source>
</evidence>
<dbReference type="PANTHER" id="PTHR12714">
    <property type="entry name" value="PROTEIN-S ISOPRENYLCYSTEINE O-METHYLTRANSFERASE"/>
    <property type="match status" value="1"/>
</dbReference>
<evidence type="ECO:0000256" key="10">
    <source>
        <dbReference type="RuleBase" id="RU362022"/>
    </source>
</evidence>
<gene>
    <name evidence="11" type="ORF">DVH24_007713</name>
</gene>
<dbReference type="GO" id="GO:0005789">
    <property type="term" value="C:endoplasmic reticulum membrane"/>
    <property type="evidence" value="ECO:0007669"/>
    <property type="project" value="UniProtKB-SubCell"/>
</dbReference>
<dbReference type="CDD" id="cd23157">
    <property type="entry name" value="Prefoldin_5"/>
    <property type="match status" value="1"/>
</dbReference>
<comment type="caution">
    <text evidence="11">The sequence shown here is derived from an EMBL/GenBank/DDBJ whole genome shotgun (WGS) entry which is preliminary data.</text>
</comment>
<keyword evidence="5" id="KW-0808">Transferase</keyword>
<dbReference type="InterPro" id="IPR025770">
    <property type="entry name" value="PPMT_MeTrfase"/>
</dbReference>
<dbReference type="NCBIfam" id="TIGR00293">
    <property type="entry name" value="prefoldin subunit alpha"/>
    <property type="match status" value="1"/>
</dbReference>
<dbReference type="Pfam" id="PF02996">
    <property type="entry name" value="Prefoldin"/>
    <property type="match status" value="1"/>
</dbReference>
<dbReference type="STRING" id="3750.A0A498HM42"/>
<dbReference type="Proteomes" id="UP000290289">
    <property type="component" value="Chromosome 16"/>
</dbReference>